<keyword evidence="3 10" id="KW-0812">Transmembrane</keyword>
<keyword evidence="8 10" id="KW-0472">Membrane</keyword>
<dbReference type="InterPro" id="IPR011009">
    <property type="entry name" value="Kinase-like_dom_sf"/>
</dbReference>
<dbReference type="Pfam" id="PF08263">
    <property type="entry name" value="LRRNT_2"/>
    <property type="match status" value="1"/>
</dbReference>
<dbReference type="Pfam" id="PF07714">
    <property type="entry name" value="PK_Tyr_Ser-Thr"/>
    <property type="match status" value="1"/>
</dbReference>
<evidence type="ECO:0000256" key="5">
    <source>
        <dbReference type="ARBA" id="ARBA00022741"/>
    </source>
</evidence>
<keyword evidence="5" id="KW-0547">Nucleotide-binding</keyword>
<evidence type="ECO:0000256" key="2">
    <source>
        <dbReference type="ARBA" id="ARBA00022614"/>
    </source>
</evidence>
<dbReference type="PANTHER" id="PTHR48007:SF64">
    <property type="entry name" value="POLLEN RECEPTOR-LIKE KINASE 1"/>
    <property type="match status" value="1"/>
</dbReference>
<organism evidence="12 13">
    <name type="scientific">Vanilla planifolia</name>
    <name type="common">Vanilla</name>
    <dbReference type="NCBI Taxonomy" id="51239"/>
    <lineage>
        <taxon>Eukaryota</taxon>
        <taxon>Viridiplantae</taxon>
        <taxon>Streptophyta</taxon>
        <taxon>Embryophyta</taxon>
        <taxon>Tracheophyta</taxon>
        <taxon>Spermatophyta</taxon>
        <taxon>Magnoliopsida</taxon>
        <taxon>Liliopsida</taxon>
        <taxon>Asparagales</taxon>
        <taxon>Orchidaceae</taxon>
        <taxon>Vanilloideae</taxon>
        <taxon>Vanilleae</taxon>
        <taxon>Vanilla</taxon>
    </lineage>
</organism>
<dbReference type="Gene3D" id="3.80.10.10">
    <property type="entry name" value="Ribonuclease Inhibitor"/>
    <property type="match status" value="2"/>
</dbReference>
<keyword evidence="6" id="KW-0067">ATP-binding</keyword>
<gene>
    <name evidence="12" type="ORF">HPP92_011790</name>
</gene>
<dbReference type="GO" id="GO:0005524">
    <property type="term" value="F:ATP binding"/>
    <property type="evidence" value="ECO:0007669"/>
    <property type="project" value="UniProtKB-KW"/>
</dbReference>
<dbReference type="Gene3D" id="3.30.200.20">
    <property type="entry name" value="Phosphorylase Kinase, domain 1"/>
    <property type="match status" value="1"/>
</dbReference>
<keyword evidence="4" id="KW-0677">Repeat</keyword>
<evidence type="ECO:0000256" key="10">
    <source>
        <dbReference type="SAM" id="Phobius"/>
    </source>
</evidence>
<keyword evidence="2" id="KW-0433">Leucine-rich repeat</keyword>
<dbReference type="InterPro" id="IPR000719">
    <property type="entry name" value="Prot_kinase_dom"/>
</dbReference>
<feature type="transmembrane region" description="Helical" evidence="10">
    <location>
        <begin position="289"/>
        <end position="311"/>
    </location>
</feature>
<dbReference type="GO" id="GO:0016020">
    <property type="term" value="C:membrane"/>
    <property type="evidence" value="ECO:0007669"/>
    <property type="project" value="UniProtKB-SubCell"/>
</dbReference>
<dbReference type="InterPro" id="IPR001245">
    <property type="entry name" value="Ser-Thr/Tyr_kinase_cat_dom"/>
</dbReference>
<feature type="domain" description="Protein kinase" evidence="11">
    <location>
        <begin position="384"/>
        <end position="652"/>
    </location>
</feature>
<dbReference type="SUPFAM" id="SSF52058">
    <property type="entry name" value="L domain-like"/>
    <property type="match status" value="1"/>
</dbReference>
<dbReference type="PANTHER" id="PTHR48007">
    <property type="entry name" value="LEUCINE-RICH REPEAT RECEPTOR-LIKE PROTEIN KINASE PXC1"/>
    <property type="match status" value="1"/>
</dbReference>
<reference evidence="12 13" key="1">
    <citation type="journal article" date="2020" name="Nat. Food">
        <title>A phased Vanilla planifolia genome enables genetic improvement of flavour and production.</title>
        <authorList>
            <person name="Hasing T."/>
            <person name="Tang H."/>
            <person name="Brym M."/>
            <person name="Khazi F."/>
            <person name="Huang T."/>
            <person name="Chambers A.H."/>
        </authorList>
    </citation>
    <scope>NUCLEOTIDE SEQUENCE [LARGE SCALE GENOMIC DNA]</scope>
    <source>
        <tissue evidence="12">Leaf</tissue>
    </source>
</reference>
<dbReference type="AlphaFoldDB" id="A0A835R6E7"/>
<evidence type="ECO:0000256" key="1">
    <source>
        <dbReference type="ARBA" id="ARBA00004370"/>
    </source>
</evidence>
<comment type="subcellular location">
    <subcellularLocation>
        <location evidence="1">Membrane</location>
    </subcellularLocation>
</comment>
<sequence length="662" mass="71547">MHHLTSHNSPSALTSTHRRYPNLPLLVTTPTVPAAPPPASMVCQAALRPPQPLLLTLLTVTFLFSSTTAGPEEGAVLLRFKSTLSGVTLPSWIPNAAPCSVNSSTWEGVICLNGRVWGLKLEEKGIAGGLELAVLAGLRGLRTISFMRNQLEGPMPEVGRLGALKTVYLSNNRFSGEIPNVAFAGMRSLKKLFLSNNRFSGHIPTSLTGPAKMIELRLDHNGFCGRIPDFRQPRLESVNVSFNNLDGPIPERLSKMDPSLFQANDKLCGAPLATACDTSGQRKKGISGWLLAVIILACIAAVALFVILLALCRKQWQATAAQTPTSQRSTSVDEADRMERGAADPQPEGRGGAVGKKGTRENEHGRLTFVQEGRERFELQDLLRASAEVLGSGNFGASYKATLAVGPTMVVKRFKEMNGVGREDFNEHMRRIGRLSHPNVLPLVAYYYKKEEKLLVSDFAANGSLAHVLHGNRGSNLAPLDWPTRLKIVKGVARGLAYLYDELPVLTLPHGHLKSSNVLLNDAFDPLLADYALSPVVNAAAVSQCMVAYKSPEAAQFGSPSKKSDVWSLGILVLEIITGEFPANFFNRGNTGAAAELAAWVGTVARGWSGEDAEGEAREEMRMLVEIGVECCEADVDKRPDMREALERISRIGDTGDVALSS</sequence>
<dbReference type="SUPFAM" id="SSF56112">
    <property type="entry name" value="Protein kinase-like (PK-like)"/>
    <property type="match status" value="1"/>
</dbReference>
<dbReference type="InterPro" id="IPR001611">
    <property type="entry name" value="Leu-rich_rpt"/>
</dbReference>
<evidence type="ECO:0000256" key="4">
    <source>
        <dbReference type="ARBA" id="ARBA00022737"/>
    </source>
</evidence>
<evidence type="ECO:0000256" key="8">
    <source>
        <dbReference type="ARBA" id="ARBA00023136"/>
    </source>
</evidence>
<evidence type="ECO:0000256" key="7">
    <source>
        <dbReference type="ARBA" id="ARBA00022989"/>
    </source>
</evidence>
<dbReference type="FunFam" id="3.30.200.20:FF:000307">
    <property type="entry name" value="pollen receptor-like kinase 1"/>
    <property type="match status" value="1"/>
</dbReference>
<proteinExistence type="predicted"/>
<dbReference type="Proteomes" id="UP000636800">
    <property type="component" value="Chromosome 5"/>
</dbReference>
<dbReference type="EMBL" id="JADCNL010000005">
    <property type="protein sequence ID" value="KAG0480932.1"/>
    <property type="molecule type" value="Genomic_DNA"/>
</dbReference>
<evidence type="ECO:0000313" key="12">
    <source>
        <dbReference type="EMBL" id="KAG0480932.1"/>
    </source>
</evidence>
<evidence type="ECO:0000256" key="9">
    <source>
        <dbReference type="SAM" id="MobiDB-lite"/>
    </source>
</evidence>
<evidence type="ECO:0000256" key="3">
    <source>
        <dbReference type="ARBA" id="ARBA00022692"/>
    </source>
</evidence>
<keyword evidence="7 10" id="KW-1133">Transmembrane helix</keyword>
<dbReference type="InterPro" id="IPR032675">
    <property type="entry name" value="LRR_dom_sf"/>
</dbReference>
<accession>A0A835R6E7</accession>
<feature type="region of interest" description="Disordered" evidence="9">
    <location>
        <begin position="320"/>
        <end position="363"/>
    </location>
</feature>
<dbReference type="Pfam" id="PF13855">
    <property type="entry name" value="LRR_8"/>
    <property type="match status" value="1"/>
</dbReference>
<evidence type="ECO:0000259" key="11">
    <source>
        <dbReference type="PROSITE" id="PS50011"/>
    </source>
</evidence>
<dbReference type="Gene3D" id="1.10.510.10">
    <property type="entry name" value="Transferase(Phosphotransferase) domain 1"/>
    <property type="match status" value="1"/>
</dbReference>
<feature type="compositionally biased region" description="Polar residues" evidence="9">
    <location>
        <begin position="320"/>
        <end position="332"/>
    </location>
</feature>
<evidence type="ECO:0000313" key="13">
    <source>
        <dbReference type="Proteomes" id="UP000636800"/>
    </source>
</evidence>
<comment type="caution">
    <text evidence="12">The sequence shown here is derived from an EMBL/GenBank/DDBJ whole genome shotgun (WGS) entry which is preliminary data.</text>
</comment>
<evidence type="ECO:0000256" key="6">
    <source>
        <dbReference type="ARBA" id="ARBA00022840"/>
    </source>
</evidence>
<dbReference type="InterPro" id="IPR013210">
    <property type="entry name" value="LRR_N_plant-typ"/>
</dbReference>
<dbReference type="PROSITE" id="PS50011">
    <property type="entry name" value="PROTEIN_KINASE_DOM"/>
    <property type="match status" value="1"/>
</dbReference>
<protein>
    <recommendedName>
        <fullName evidence="11">Protein kinase domain-containing protein</fullName>
    </recommendedName>
</protein>
<name>A0A835R6E7_VANPL</name>
<dbReference type="GO" id="GO:0004672">
    <property type="term" value="F:protein kinase activity"/>
    <property type="evidence" value="ECO:0007669"/>
    <property type="project" value="InterPro"/>
</dbReference>
<keyword evidence="13" id="KW-1185">Reference proteome</keyword>
<dbReference type="InterPro" id="IPR046959">
    <property type="entry name" value="PRK1-6/SRF4-like"/>
</dbReference>
<dbReference type="Pfam" id="PF00560">
    <property type="entry name" value="LRR_1"/>
    <property type="match status" value="1"/>
</dbReference>